<dbReference type="EMBL" id="JACJIE010000009">
    <property type="protein sequence ID" value="MBA8945525.1"/>
    <property type="molecule type" value="Genomic_DNA"/>
</dbReference>
<evidence type="ECO:0000256" key="1">
    <source>
        <dbReference type="SAM" id="MobiDB-lite"/>
    </source>
</evidence>
<sequence length="58" mass="6571">MSERDDRDKKPATAAEEVLREVEEAARRTRDSDERHHRGEAGDTVTPNTHAQEQAKGE</sequence>
<feature type="region of interest" description="Disordered" evidence="1">
    <location>
        <begin position="1"/>
        <end position="58"/>
    </location>
</feature>
<evidence type="ECO:0000313" key="3">
    <source>
        <dbReference type="Proteomes" id="UP000530412"/>
    </source>
</evidence>
<dbReference type="AlphaFoldDB" id="A0AA40VHA7"/>
<organism evidence="2 3">
    <name type="scientific">Streptomyces calvus</name>
    <dbReference type="NCBI Taxonomy" id="67282"/>
    <lineage>
        <taxon>Bacteria</taxon>
        <taxon>Bacillati</taxon>
        <taxon>Actinomycetota</taxon>
        <taxon>Actinomycetes</taxon>
        <taxon>Kitasatosporales</taxon>
        <taxon>Streptomycetaceae</taxon>
        <taxon>Streptomyces</taxon>
    </lineage>
</organism>
<accession>A0AA40VHA7</accession>
<dbReference type="RefSeq" id="WP_167530159.1">
    <property type="nucleotide sequence ID" value="NZ_BMSU01000008.1"/>
</dbReference>
<gene>
    <name evidence="2" type="ORF">FHS33_003974</name>
</gene>
<proteinExistence type="predicted"/>
<comment type="caution">
    <text evidence="2">The sequence shown here is derived from an EMBL/GenBank/DDBJ whole genome shotgun (WGS) entry which is preliminary data.</text>
</comment>
<reference evidence="2 3" key="1">
    <citation type="submission" date="2020-08" db="EMBL/GenBank/DDBJ databases">
        <title>Genomic Encyclopedia of Type Strains, Phase III (KMG-III): the genomes of soil and plant-associated and newly described type strains.</title>
        <authorList>
            <person name="Whitman W."/>
        </authorList>
    </citation>
    <scope>NUCLEOTIDE SEQUENCE [LARGE SCALE GENOMIC DNA]</scope>
    <source>
        <strain evidence="2 3">CECT 3271</strain>
    </source>
</reference>
<protein>
    <submittedName>
        <fullName evidence="2">Uncharacterized protein</fullName>
    </submittedName>
</protein>
<dbReference type="Proteomes" id="UP000530412">
    <property type="component" value="Unassembled WGS sequence"/>
</dbReference>
<feature type="compositionally biased region" description="Basic and acidic residues" evidence="1">
    <location>
        <begin position="1"/>
        <end position="41"/>
    </location>
</feature>
<name>A0AA40VHA7_9ACTN</name>
<evidence type="ECO:0000313" key="2">
    <source>
        <dbReference type="EMBL" id="MBA8945525.1"/>
    </source>
</evidence>